<dbReference type="Gene3D" id="3.90.25.10">
    <property type="entry name" value="UDP-galactose 4-epimerase, domain 1"/>
    <property type="match status" value="1"/>
</dbReference>
<sequence length="335" mass="38645">MKLLVTGGAGFIGSNFIHYWLKNHPTDEIVNLDKLTYAGNLENLKDIENNPNYKFVLSDICNIDVVGPLVRDCDIVVHFAAESHVDRSIIDFGEFVKTNVVGTQILLQAAKDSDKRFHHISTDEVFGALDLETKEKFNEFTPYDPRSPYSASKAASDHLVRSYFHTHNLAVTISNCSNNFGPYQFPEKFIPLAITNLLEGKKVPVYGDGLYVRDWLYVDDHCRAIDLIIQKGQIGETYCLGGMTKDINNLEVVKKILKFLGQDESMIEFVKDRPGHDRRYAVDWSKAKKELGYQPEHNFDDYLEQTIDWYKNNKEWWQKVKSGEYKKYYRTQYGN</sequence>
<proteinExistence type="inferred from homology"/>
<dbReference type="EC" id="4.2.1.46" evidence="4 7"/>
<dbReference type="SUPFAM" id="SSF51735">
    <property type="entry name" value="NAD(P)-binding Rossmann-fold domains"/>
    <property type="match status" value="1"/>
</dbReference>
<evidence type="ECO:0000313" key="10">
    <source>
        <dbReference type="Proteomes" id="UP000178747"/>
    </source>
</evidence>
<dbReference type="AlphaFoldDB" id="A0A1G1Y3W9"/>
<dbReference type="NCBIfam" id="TIGR01181">
    <property type="entry name" value="dTDP_gluc_dehyt"/>
    <property type="match status" value="1"/>
</dbReference>
<reference evidence="9 10" key="1">
    <citation type="journal article" date="2016" name="Nat. Commun.">
        <title>Thousands of microbial genomes shed light on interconnected biogeochemical processes in an aquifer system.</title>
        <authorList>
            <person name="Anantharaman K."/>
            <person name="Brown C.T."/>
            <person name="Hug L.A."/>
            <person name="Sharon I."/>
            <person name="Castelle C.J."/>
            <person name="Probst A.J."/>
            <person name="Thomas B.C."/>
            <person name="Singh A."/>
            <person name="Wilkins M.J."/>
            <person name="Karaoz U."/>
            <person name="Brodie E.L."/>
            <person name="Williams K.H."/>
            <person name="Hubbard S.S."/>
            <person name="Banfield J.F."/>
        </authorList>
    </citation>
    <scope>NUCLEOTIDE SEQUENCE [LARGE SCALE GENOMIC DNA]</scope>
</reference>
<evidence type="ECO:0000259" key="8">
    <source>
        <dbReference type="Pfam" id="PF16363"/>
    </source>
</evidence>
<accession>A0A1G1Y3W9</accession>
<keyword evidence="6 7" id="KW-0456">Lyase</keyword>
<evidence type="ECO:0000256" key="1">
    <source>
        <dbReference type="ARBA" id="ARBA00001539"/>
    </source>
</evidence>
<evidence type="ECO:0000256" key="5">
    <source>
        <dbReference type="ARBA" id="ARBA00023027"/>
    </source>
</evidence>
<evidence type="ECO:0000256" key="3">
    <source>
        <dbReference type="ARBA" id="ARBA00008178"/>
    </source>
</evidence>
<organism evidence="9 10">
    <name type="scientific">Candidatus Buchananbacteria bacterium RIFCSPHIGHO2_02_FULL_38_8</name>
    <dbReference type="NCBI Taxonomy" id="1797538"/>
    <lineage>
        <taxon>Bacteria</taxon>
        <taxon>Candidatus Buchananiibacteriota</taxon>
    </lineage>
</organism>
<protein>
    <recommendedName>
        <fullName evidence="4 7">dTDP-glucose 4,6-dehydratase</fullName>
        <ecNumber evidence="4 7">4.2.1.46</ecNumber>
    </recommendedName>
</protein>
<feature type="domain" description="NAD(P)-binding" evidence="8">
    <location>
        <begin position="4"/>
        <end position="305"/>
    </location>
</feature>
<comment type="caution">
    <text evidence="9">The sequence shown here is derived from an EMBL/GenBank/DDBJ whole genome shotgun (WGS) entry which is preliminary data.</text>
</comment>
<dbReference type="GO" id="GO:0008460">
    <property type="term" value="F:dTDP-glucose 4,6-dehydratase activity"/>
    <property type="evidence" value="ECO:0007669"/>
    <property type="project" value="UniProtKB-EC"/>
</dbReference>
<name>A0A1G1Y3W9_9BACT</name>
<dbReference type="Gene3D" id="3.40.50.720">
    <property type="entry name" value="NAD(P)-binding Rossmann-like Domain"/>
    <property type="match status" value="1"/>
</dbReference>
<dbReference type="PANTHER" id="PTHR43000">
    <property type="entry name" value="DTDP-D-GLUCOSE 4,6-DEHYDRATASE-RELATED"/>
    <property type="match status" value="1"/>
</dbReference>
<dbReference type="Pfam" id="PF16363">
    <property type="entry name" value="GDP_Man_Dehyd"/>
    <property type="match status" value="1"/>
</dbReference>
<comment type="similarity">
    <text evidence="3 7">Belongs to the NAD(P)-dependent epimerase/dehydratase family. dTDP-glucose dehydratase subfamily.</text>
</comment>
<evidence type="ECO:0000256" key="6">
    <source>
        <dbReference type="ARBA" id="ARBA00023239"/>
    </source>
</evidence>
<dbReference type="CDD" id="cd05246">
    <property type="entry name" value="dTDP_GD_SDR_e"/>
    <property type="match status" value="1"/>
</dbReference>
<evidence type="ECO:0000256" key="4">
    <source>
        <dbReference type="ARBA" id="ARBA00011990"/>
    </source>
</evidence>
<comment type="catalytic activity">
    <reaction evidence="1 7">
        <text>dTDP-alpha-D-glucose = dTDP-4-dehydro-6-deoxy-alpha-D-glucose + H2O</text>
        <dbReference type="Rhea" id="RHEA:17221"/>
        <dbReference type="ChEBI" id="CHEBI:15377"/>
        <dbReference type="ChEBI" id="CHEBI:57477"/>
        <dbReference type="ChEBI" id="CHEBI:57649"/>
        <dbReference type="EC" id="4.2.1.46"/>
    </reaction>
</comment>
<evidence type="ECO:0000256" key="2">
    <source>
        <dbReference type="ARBA" id="ARBA00001911"/>
    </source>
</evidence>
<dbReference type="InterPro" id="IPR036291">
    <property type="entry name" value="NAD(P)-bd_dom_sf"/>
</dbReference>
<comment type="cofactor">
    <cofactor evidence="2 7">
        <name>NAD(+)</name>
        <dbReference type="ChEBI" id="CHEBI:57540"/>
    </cofactor>
</comment>
<dbReference type="EMBL" id="MHIH01000059">
    <property type="protein sequence ID" value="OGY47033.1"/>
    <property type="molecule type" value="Genomic_DNA"/>
</dbReference>
<evidence type="ECO:0000313" key="9">
    <source>
        <dbReference type="EMBL" id="OGY47033.1"/>
    </source>
</evidence>
<dbReference type="InterPro" id="IPR005888">
    <property type="entry name" value="dTDP_Gluc_deHydtase"/>
</dbReference>
<dbReference type="InterPro" id="IPR016040">
    <property type="entry name" value="NAD(P)-bd_dom"/>
</dbReference>
<gene>
    <name evidence="9" type="ORF">A3J62_03355</name>
</gene>
<keyword evidence="5" id="KW-0520">NAD</keyword>
<dbReference type="GO" id="GO:0009225">
    <property type="term" value="P:nucleotide-sugar metabolic process"/>
    <property type="evidence" value="ECO:0007669"/>
    <property type="project" value="InterPro"/>
</dbReference>
<dbReference type="Proteomes" id="UP000178747">
    <property type="component" value="Unassembled WGS sequence"/>
</dbReference>
<evidence type="ECO:0000256" key="7">
    <source>
        <dbReference type="RuleBase" id="RU004473"/>
    </source>
</evidence>